<sequence>MSDDFGDSDDEALIFAATQIEPTQSFQSAFSGSPRPAKRRRVSPISEASDDEEAFAPAPLPTSTKQRARVNHPADIPTLNFSKSVPRQQLDGPSSPANSDVENDIIETLDDQLEREAAEREKSGRKSRHLIHIPQHEGEIQDQFYTQPPPGPTQPHLIRGPIWRKPGKIMNERFEVEDDSGIGFDEQELAAKRALQRAQLRNVPSGNTSLKDELENLPSDAFDSSSPARGPDSNAPRQVQRLGAPLNGLRQTTLFGRDAANVPASQANKRFNWPLAQKDEPPTHHKLDAEGIKTWVYPTNLGTIRDYQFNIVARGLFHNTLVALPTGLGKTFIAATIMFNWFRWTKDAQIVFAAPTRPLVAQQIEACFNIVGIPRSQTSMLTGGISQGLRAEEWATKRVFFCTPQTLLNDLKLGTCDPKRIVLFVADEAHRATGAYAYVEVVKFLRRFNESVRVLGLTATPGGDVEGVQKVIDGLKISRVEIRTEQSLDIRSYVHKRKIEKVVFDNSEEMVMLMDLYSKAVQPVLNVLTGQNAYWQKDPIALTPFGLTKAKQAWFASDAGKHANVGVKGMVSSIFAILAGLAHGMELLKYHGITPFFHSLQAFRTQLDEGSKSKYKKQINESPHFEKMMVRLRAWVGDPEFVGHPKLSHLRQEVLNHLMDAGEGTRIMVFAHFRDAAEEIVNVLNRDKPMVKAHVFVGQAGSKHSEGMTQKKQEEIVQKFKNGEYNTLVATSIGEEGLDIGEVDLIICYDSKASPIRMLQRMGRTGRKREGKIVLFQMRGKEENDAEKAKDSYEKMQEMIADGGRFNFHDDLSRRILPKEVQPIVDKRVIEIPLENSQAGLPTPTRKRKVKRPQKKFHMPDGVATGFVTVSSMNGGGAGGGTSRSKQKKQKVVVEQPIPIPGLGEVVLNEADEKAWERQYRYVVDEEDAFVSAPRLDAYPEHQRNPSKTRFV</sequence>
<dbReference type="GO" id="GO:0005524">
    <property type="term" value="F:ATP binding"/>
    <property type="evidence" value="ECO:0007669"/>
    <property type="project" value="UniProtKB-UniRule"/>
</dbReference>
<dbReference type="CDD" id="cd18033">
    <property type="entry name" value="DEXDc_FANCM"/>
    <property type="match status" value="1"/>
</dbReference>
<evidence type="ECO:0000256" key="12">
    <source>
        <dbReference type="ARBA" id="ARBA00023242"/>
    </source>
</evidence>
<dbReference type="InterPro" id="IPR044749">
    <property type="entry name" value="FANCM_DEXDc"/>
</dbReference>
<dbReference type="CDD" id="cd12091">
    <property type="entry name" value="FANCM_ID"/>
    <property type="match status" value="1"/>
</dbReference>
<organism evidence="18 19">
    <name type="scientific">Rhizodiscina lignyota</name>
    <dbReference type="NCBI Taxonomy" id="1504668"/>
    <lineage>
        <taxon>Eukaryota</taxon>
        <taxon>Fungi</taxon>
        <taxon>Dikarya</taxon>
        <taxon>Ascomycota</taxon>
        <taxon>Pezizomycotina</taxon>
        <taxon>Dothideomycetes</taxon>
        <taxon>Pleosporomycetidae</taxon>
        <taxon>Aulographales</taxon>
        <taxon>Rhizodiscinaceae</taxon>
        <taxon>Rhizodiscina</taxon>
    </lineage>
</organism>
<keyword evidence="5" id="KW-0547">Nucleotide-binding</keyword>
<dbReference type="GO" id="GO:0016787">
    <property type="term" value="F:hydrolase activity"/>
    <property type="evidence" value="ECO:0007669"/>
    <property type="project" value="UniProtKB-KW"/>
</dbReference>
<feature type="non-terminal residue" evidence="18">
    <location>
        <position position="952"/>
    </location>
</feature>
<evidence type="ECO:0000256" key="3">
    <source>
        <dbReference type="ARBA" id="ARBA00009889"/>
    </source>
</evidence>
<dbReference type="AlphaFoldDB" id="A0A9P4IGW3"/>
<feature type="domain" description="Helicase C-terminal" evidence="17">
    <location>
        <begin position="654"/>
        <end position="812"/>
    </location>
</feature>
<protein>
    <recommendedName>
        <fullName evidence="14">ATP-dependent DNA helicase</fullName>
        <ecNumber evidence="14">3.6.4.12</ecNumber>
    </recommendedName>
</protein>
<proteinExistence type="inferred from homology"/>
<comment type="similarity">
    <text evidence="3 14">Belongs to the DEAD box helicase family. DEAH subfamily. FANCM sub-subfamily.</text>
</comment>
<name>A0A9P4IGW3_9PEZI</name>
<reference evidence="18" key="1">
    <citation type="journal article" date="2020" name="Stud. Mycol.">
        <title>101 Dothideomycetes genomes: a test case for predicting lifestyles and emergence of pathogens.</title>
        <authorList>
            <person name="Haridas S."/>
            <person name="Albert R."/>
            <person name="Binder M."/>
            <person name="Bloem J."/>
            <person name="Labutti K."/>
            <person name="Salamov A."/>
            <person name="Andreopoulos B."/>
            <person name="Baker S."/>
            <person name="Barry K."/>
            <person name="Bills G."/>
            <person name="Bluhm B."/>
            <person name="Cannon C."/>
            <person name="Castanera R."/>
            <person name="Culley D."/>
            <person name="Daum C."/>
            <person name="Ezra D."/>
            <person name="Gonzalez J."/>
            <person name="Henrissat B."/>
            <person name="Kuo A."/>
            <person name="Liang C."/>
            <person name="Lipzen A."/>
            <person name="Lutzoni F."/>
            <person name="Magnuson J."/>
            <person name="Mondo S."/>
            <person name="Nolan M."/>
            <person name="Ohm R."/>
            <person name="Pangilinan J."/>
            <person name="Park H.-J."/>
            <person name="Ramirez L."/>
            <person name="Alfaro M."/>
            <person name="Sun H."/>
            <person name="Tritt A."/>
            <person name="Yoshinaga Y."/>
            <person name="Zwiers L.-H."/>
            <person name="Turgeon B."/>
            <person name="Goodwin S."/>
            <person name="Spatafora J."/>
            <person name="Crous P."/>
            <person name="Grigoriev I."/>
        </authorList>
    </citation>
    <scope>NUCLEOTIDE SEQUENCE</scope>
    <source>
        <strain evidence="18">CBS 133067</strain>
    </source>
</reference>
<evidence type="ECO:0000256" key="7">
    <source>
        <dbReference type="ARBA" id="ARBA00022801"/>
    </source>
</evidence>
<dbReference type="Pfam" id="PF04851">
    <property type="entry name" value="ResIII"/>
    <property type="match status" value="1"/>
</dbReference>
<evidence type="ECO:0000256" key="4">
    <source>
        <dbReference type="ARBA" id="ARBA00011390"/>
    </source>
</evidence>
<evidence type="ECO:0000259" key="16">
    <source>
        <dbReference type="PROSITE" id="PS51192"/>
    </source>
</evidence>
<dbReference type="Gene3D" id="3.40.50.300">
    <property type="entry name" value="P-loop containing nucleotide triphosphate hydrolases"/>
    <property type="match status" value="2"/>
</dbReference>
<dbReference type="GO" id="GO:0045003">
    <property type="term" value="P:double-strand break repair via synthesis-dependent strand annealing"/>
    <property type="evidence" value="ECO:0007669"/>
    <property type="project" value="TreeGrafter"/>
</dbReference>
<dbReference type="Pfam" id="PF00271">
    <property type="entry name" value="Helicase_C"/>
    <property type="match status" value="1"/>
</dbReference>
<feature type="domain" description="Helicase ATP-binding" evidence="16">
    <location>
        <begin position="311"/>
        <end position="479"/>
    </location>
</feature>
<evidence type="ECO:0000256" key="1">
    <source>
        <dbReference type="ARBA" id="ARBA00003813"/>
    </source>
</evidence>
<dbReference type="FunFam" id="3.40.50.300:FF:001992">
    <property type="entry name" value="ATP-dependent RNA helicase, putative"/>
    <property type="match status" value="1"/>
</dbReference>
<keyword evidence="12" id="KW-0539">Nucleus</keyword>
<evidence type="ECO:0000313" key="19">
    <source>
        <dbReference type="Proteomes" id="UP000799772"/>
    </source>
</evidence>
<keyword evidence="7 18" id="KW-0378">Hydrolase</keyword>
<keyword evidence="9" id="KW-0067">ATP-binding</keyword>
<dbReference type="EMBL" id="ML978125">
    <property type="protein sequence ID" value="KAF2099412.1"/>
    <property type="molecule type" value="Genomic_DNA"/>
</dbReference>
<evidence type="ECO:0000259" key="17">
    <source>
        <dbReference type="PROSITE" id="PS51194"/>
    </source>
</evidence>
<dbReference type="GO" id="GO:0009378">
    <property type="term" value="F:four-way junction helicase activity"/>
    <property type="evidence" value="ECO:0007669"/>
    <property type="project" value="TreeGrafter"/>
</dbReference>
<dbReference type="SMART" id="SM00487">
    <property type="entry name" value="DEXDc"/>
    <property type="match status" value="1"/>
</dbReference>
<evidence type="ECO:0000256" key="2">
    <source>
        <dbReference type="ARBA" id="ARBA00004123"/>
    </source>
</evidence>
<evidence type="ECO:0000256" key="8">
    <source>
        <dbReference type="ARBA" id="ARBA00022806"/>
    </source>
</evidence>
<dbReference type="PROSITE" id="PS51194">
    <property type="entry name" value="HELICASE_CTER"/>
    <property type="match status" value="1"/>
</dbReference>
<feature type="region of interest" description="Disordered" evidence="15">
    <location>
        <begin position="142"/>
        <end position="161"/>
    </location>
</feature>
<evidence type="ECO:0000313" key="18">
    <source>
        <dbReference type="EMBL" id="KAF2099412.1"/>
    </source>
</evidence>
<keyword evidence="19" id="KW-1185">Reference proteome</keyword>
<dbReference type="InterPro" id="IPR014001">
    <property type="entry name" value="Helicase_ATP-bd"/>
</dbReference>
<evidence type="ECO:0000256" key="9">
    <source>
        <dbReference type="ARBA" id="ARBA00022840"/>
    </source>
</evidence>
<dbReference type="InterPro" id="IPR027417">
    <property type="entry name" value="P-loop_NTPase"/>
</dbReference>
<evidence type="ECO:0000256" key="11">
    <source>
        <dbReference type="ARBA" id="ARBA00023204"/>
    </source>
</evidence>
<keyword evidence="8" id="KW-0347">Helicase</keyword>
<comment type="catalytic activity">
    <reaction evidence="13 14">
        <text>ATP + H2O = ADP + phosphate + H(+)</text>
        <dbReference type="Rhea" id="RHEA:13065"/>
        <dbReference type="ChEBI" id="CHEBI:15377"/>
        <dbReference type="ChEBI" id="CHEBI:15378"/>
        <dbReference type="ChEBI" id="CHEBI:30616"/>
        <dbReference type="ChEBI" id="CHEBI:43474"/>
        <dbReference type="ChEBI" id="CHEBI:456216"/>
        <dbReference type="EC" id="3.6.4.12"/>
    </reaction>
</comment>
<accession>A0A9P4IGW3</accession>
<comment type="caution">
    <text evidence="18">The sequence shown here is derived from an EMBL/GenBank/DDBJ whole genome shotgun (WGS) entry which is preliminary data.</text>
</comment>
<feature type="region of interest" description="Disordered" evidence="15">
    <location>
        <begin position="203"/>
        <end position="239"/>
    </location>
</feature>
<dbReference type="InterPro" id="IPR001650">
    <property type="entry name" value="Helicase_C-like"/>
</dbReference>
<keyword evidence="6" id="KW-0227">DNA damage</keyword>
<dbReference type="InterPro" id="IPR006935">
    <property type="entry name" value="Helicase/UvrB_N"/>
</dbReference>
<dbReference type="OrthoDB" id="164902at2759"/>
<evidence type="ECO:0000256" key="15">
    <source>
        <dbReference type="SAM" id="MobiDB-lite"/>
    </source>
</evidence>
<dbReference type="PANTHER" id="PTHR14025:SF20">
    <property type="entry name" value="FANCONI ANEMIA GROUP M PROTEIN"/>
    <property type="match status" value="1"/>
</dbReference>
<keyword evidence="11" id="KW-0234">DNA repair</keyword>
<feature type="region of interest" description="Disordered" evidence="15">
    <location>
        <begin position="18"/>
        <end position="101"/>
    </location>
</feature>
<dbReference type="Gene3D" id="1.20.1320.20">
    <property type="entry name" value="hef helicase domain"/>
    <property type="match status" value="1"/>
</dbReference>
<dbReference type="CDD" id="cd18801">
    <property type="entry name" value="SF2_C_FANCM_Hef"/>
    <property type="match status" value="1"/>
</dbReference>
<evidence type="ECO:0000256" key="6">
    <source>
        <dbReference type="ARBA" id="ARBA00022763"/>
    </source>
</evidence>
<comment type="subunit">
    <text evidence="4 14">Interacts with the MHF histone-fold complex to form the FANCM-MHF complex.</text>
</comment>
<evidence type="ECO:0000256" key="10">
    <source>
        <dbReference type="ARBA" id="ARBA00023125"/>
    </source>
</evidence>
<dbReference type="EC" id="3.6.4.12" evidence="14"/>
<gene>
    <name evidence="18" type="ORF">NA57DRAFT_38182</name>
</gene>
<comment type="function">
    <text evidence="1 14">ATP-dependent DNA helicase involved in DNA damage repair by homologous recombination and in genome maintenance. Capable of unwinding D-loops. Plays a role in limiting crossover recombinants during mitotic DNA double-strand break (DSB) repair. Component of a FANCM-MHF complex which promotes gene conversion at blocked replication forks, probably by reversal of the stalled fork.</text>
</comment>
<dbReference type="SUPFAM" id="SSF52540">
    <property type="entry name" value="P-loop containing nucleoside triphosphate hydrolases"/>
    <property type="match status" value="1"/>
</dbReference>
<dbReference type="PANTHER" id="PTHR14025">
    <property type="entry name" value="FANCONI ANEMIA GROUP M FANCM FAMILY MEMBER"/>
    <property type="match status" value="1"/>
</dbReference>
<dbReference type="InterPro" id="IPR039686">
    <property type="entry name" value="FANCM/Mph1-like_ID"/>
</dbReference>
<dbReference type="GO" id="GO:0000400">
    <property type="term" value="F:four-way junction DNA binding"/>
    <property type="evidence" value="ECO:0007669"/>
    <property type="project" value="TreeGrafter"/>
</dbReference>
<dbReference type="GO" id="GO:0043138">
    <property type="term" value="F:3'-5' DNA helicase activity"/>
    <property type="evidence" value="ECO:0007669"/>
    <property type="project" value="InterPro"/>
</dbReference>
<evidence type="ECO:0000256" key="5">
    <source>
        <dbReference type="ARBA" id="ARBA00022741"/>
    </source>
</evidence>
<feature type="compositionally biased region" description="Polar residues" evidence="15">
    <location>
        <begin position="20"/>
        <end position="31"/>
    </location>
</feature>
<dbReference type="Proteomes" id="UP000799772">
    <property type="component" value="Unassembled WGS sequence"/>
</dbReference>
<evidence type="ECO:0000256" key="14">
    <source>
        <dbReference type="RuleBase" id="RU367027"/>
    </source>
</evidence>
<dbReference type="GO" id="GO:0036297">
    <property type="term" value="P:interstrand cross-link repair"/>
    <property type="evidence" value="ECO:0007669"/>
    <property type="project" value="TreeGrafter"/>
</dbReference>
<dbReference type="PROSITE" id="PS51192">
    <property type="entry name" value="HELICASE_ATP_BIND_1"/>
    <property type="match status" value="1"/>
</dbReference>
<comment type="subcellular location">
    <subcellularLocation>
        <location evidence="2 14">Nucleus</location>
    </subcellularLocation>
</comment>
<dbReference type="SMART" id="SM00490">
    <property type="entry name" value="HELICc"/>
    <property type="match status" value="1"/>
</dbReference>
<evidence type="ECO:0000256" key="13">
    <source>
        <dbReference type="ARBA" id="ARBA00047995"/>
    </source>
</evidence>
<dbReference type="GO" id="GO:0005634">
    <property type="term" value="C:nucleus"/>
    <property type="evidence" value="ECO:0007669"/>
    <property type="project" value="UniProtKB-SubCell"/>
</dbReference>
<dbReference type="FunFam" id="3.40.50.300:FF:000861">
    <property type="entry name" value="Fanconi anemia, complementation group M"/>
    <property type="match status" value="1"/>
</dbReference>
<keyword evidence="10" id="KW-0238">DNA-binding</keyword>
<feature type="compositionally biased region" description="Polar residues" evidence="15">
    <location>
        <begin position="79"/>
        <end position="100"/>
    </location>
</feature>